<proteinExistence type="predicted"/>
<dbReference type="PANTHER" id="PTHR38248:SF2">
    <property type="entry name" value="FUNK1 11"/>
    <property type="match status" value="1"/>
</dbReference>
<dbReference type="OrthoDB" id="5584477at2759"/>
<organism evidence="2 3">
    <name type="scientific">Schizophyllum amplum</name>
    <dbReference type="NCBI Taxonomy" id="97359"/>
    <lineage>
        <taxon>Eukaryota</taxon>
        <taxon>Fungi</taxon>
        <taxon>Dikarya</taxon>
        <taxon>Basidiomycota</taxon>
        <taxon>Agaricomycotina</taxon>
        <taxon>Agaricomycetes</taxon>
        <taxon>Agaricomycetidae</taxon>
        <taxon>Agaricales</taxon>
        <taxon>Schizophyllaceae</taxon>
        <taxon>Schizophyllum</taxon>
    </lineage>
</organism>
<dbReference type="STRING" id="97359.A0A550C7M3"/>
<dbReference type="AlphaFoldDB" id="A0A550C7M3"/>
<feature type="non-terminal residue" evidence="2">
    <location>
        <position position="539"/>
    </location>
</feature>
<reference evidence="2 3" key="1">
    <citation type="journal article" date="2019" name="New Phytol.">
        <title>Comparative genomics reveals unique wood-decay strategies and fruiting body development in the Schizophyllaceae.</title>
        <authorList>
            <person name="Almasi E."/>
            <person name="Sahu N."/>
            <person name="Krizsan K."/>
            <person name="Balint B."/>
            <person name="Kovacs G.M."/>
            <person name="Kiss B."/>
            <person name="Cseklye J."/>
            <person name="Drula E."/>
            <person name="Henrissat B."/>
            <person name="Nagy I."/>
            <person name="Chovatia M."/>
            <person name="Adam C."/>
            <person name="LaButti K."/>
            <person name="Lipzen A."/>
            <person name="Riley R."/>
            <person name="Grigoriev I.V."/>
            <person name="Nagy L.G."/>
        </authorList>
    </citation>
    <scope>NUCLEOTIDE SEQUENCE [LARGE SCALE GENOMIC DNA]</scope>
    <source>
        <strain evidence="2 3">NL-1724</strain>
    </source>
</reference>
<dbReference type="PROSITE" id="PS50011">
    <property type="entry name" value="PROTEIN_KINASE_DOM"/>
    <property type="match status" value="1"/>
</dbReference>
<keyword evidence="3" id="KW-1185">Reference proteome</keyword>
<sequence>MPDLFTTLFPDDRFAVLPNILLRALPFYNTKTSKWIERPDLKSPSKEQEVADFFNRIVEYARDAYEVLEQSIPTQELRQWSAECIDNVMPGGHSSRKPDLFLSAGDEIEWKKVLAAGQVKSEESAFASTERQLRDGAYNCFATQDDLMFHIEVGLVREEFWVAVFDRSGCVQSYRGNIDKNAKYLVRVIVGLALFDRSHLGYDPTVVTLPDGRRTVAVDSITYRIMGTLFISDVLRGRGTVCWHCRPLDAGADEDEEDVDVVIKSLWADQSRLHTEAEFLRRAKGIEGISTLIAEEIVKDGDIPRSTATIRRALRDHDRDEELDAIEERRHHRLVLKPFGVHVEHFTSKKELLSVLKDCVEAHEKLVYERHIMHSDISDNNVMIRARGKPGCLRKGLLIDLDYAAFIDEKRDRTAVAHRTGTLPFMAWEILKMGDEIPHEPRHDLESFLYVLVWICVCYSGPNCLYRKDFDIDQTQIGRWLELEAKLEDIGGAKERIMRIPSSDGAEDKFPKFLDEVFDPYFEDLKPCVCELRKVILGE</sequence>
<comment type="caution">
    <text evidence="2">The sequence shown here is derived from an EMBL/GenBank/DDBJ whole genome shotgun (WGS) entry which is preliminary data.</text>
</comment>
<evidence type="ECO:0000259" key="1">
    <source>
        <dbReference type="PROSITE" id="PS50011"/>
    </source>
</evidence>
<feature type="domain" description="Protein kinase" evidence="1">
    <location>
        <begin position="184"/>
        <end position="539"/>
    </location>
</feature>
<name>A0A550C7M3_9AGAR</name>
<dbReference type="GO" id="GO:0004672">
    <property type="term" value="F:protein kinase activity"/>
    <property type="evidence" value="ECO:0007669"/>
    <property type="project" value="InterPro"/>
</dbReference>
<protein>
    <recommendedName>
        <fullName evidence="1">Protein kinase domain-containing protein</fullName>
    </recommendedName>
</protein>
<dbReference type="InterPro" id="IPR011009">
    <property type="entry name" value="Kinase-like_dom_sf"/>
</dbReference>
<accession>A0A550C7M3</accession>
<dbReference type="InterPro" id="IPR040976">
    <property type="entry name" value="Pkinase_fungal"/>
</dbReference>
<evidence type="ECO:0000313" key="3">
    <source>
        <dbReference type="Proteomes" id="UP000320762"/>
    </source>
</evidence>
<dbReference type="Proteomes" id="UP000320762">
    <property type="component" value="Unassembled WGS sequence"/>
</dbReference>
<dbReference type="GO" id="GO:0005524">
    <property type="term" value="F:ATP binding"/>
    <property type="evidence" value="ECO:0007669"/>
    <property type="project" value="InterPro"/>
</dbReference>
<evidence type="ECO:0000313" key="2">
    <source>
        <dbReference type="EMBL" id="TRM60810.1"/>
    </source>
</evidence>
<dbReference type="EMBL" id="VDMD01000020">
    <property type="protein sequence ID" value="TRM60810.1"/>
    <property type="molecule type" value="Genomic_DNA"/>
</dbReference>
<dbReference type="SUPFAM" id="SSF56112">
    <property type="entry name" value="Protein kinase-like (PK-like)"/>
    <property type="match status" value="1"/>
</dbReference>
<dbReference type="PANTHER" id="PTHR38248">
    <property type="entry name" value="FUNK1 6"/>
    <property type="match status" value="1"/>
</dbReference>
<dbReference type="Pfam" id="PF17667">
    <property type="entry name" value="Pkinase_fungal"/>
    <property type="match status" value="1"/>
</dbReference>
<dbReference type="InterPro" id="IPR000719">
    <property type="entry name" value="Prot_kinase_dom"/>
</dbReference>
<gene>
    <name evidence="2" type="ORF">BD626DRAFT_406906</name>
</gene>
<dbReference type="Gene3D" id="1.10.510.10">
    <property type="entry name" value="Transferase(Phosphotransferase) domain 1"/>
    <property type="match status" value="1"/>
</dbReference>